<keyword evidence="2" id="KW-1185">Reference proteome</keyword>
<evidence type="ECO:0000313" key="1">
    <source>
        <dbReference type="EMBL" id="KAG6928410.1"/>
    </source>
</evidence>
<evidence type="ECO:0000313" key="2">
    <source>
        <dbReference type="Proteomes" id="UP000765507"/>
    </source>
</evidence>
<reference evidence="1 2" key="1">
    <citation type="journal article" date="2020" name="G3 (Bethesda)">
        <title>Draft Genome of the Common Snapping Turtle, Chelydra serpentina, a Model for Phenotypic Plasticity in Reptiles.</title>
        <authorList>
            <person name="Das D."/>
            <person name="Singh S.K."/>
            <person name="Bierstedt J."/>
            <person name="Erickson A."/>
            <person name="Galli G.L.J."/>
            <person name="Crossley D.A. 2nd"/>
            <person name="Rhen T."/>
        </authorList>
    </citation>
    <scope>NUCLEOTIDE SEQUENCE [LARGE SCALE GENOMIC DNA]</scope>
    <source>
        <strain evidence="1">KW</strain>
    </source>
</reference>
<name>A0A8T1SI60_CHESE</name>
<accession>A0A8T1SI60</accession>
<feature type="non-terminal residue" evidence="1">
    <location>
        <position position="212"/>
    </location>
</feature>
<sequence length="212" mass="23895">KKSSSQSTTLNKMGSSSSKNCCLAETSRRAKPTISFTLKATLNSFGGFFEVVPKENIRLGDIILFRIVGCLQSSSWKHAGVYYGNKKVVHFDEIIHIEGIDVMERTRGKYQIVRLKQGINEEAFLKKVDVMLNAKTTYNCFTNNCIHFALSLLGTEEFYHEIVTDVHVGNGNDEGEQVPLNMLGQADQNEYRRDTIFQNNVPQREISSCNCV</sequence>
<organism evidence="1 2">
    <name type="scientific">Chelydra serpentina</name>
    <name type="common">Snapping turtle</name>
    <name type="synonym">Testudo serpentina</name>
    <dbReference type="NCBI Taxonomy" id="8475"/>
    <lineage>
        <taxon>Eukaryota</taxon>
        <taxon>Metazoa</taxon>
        <taxon>Chordata</taxon>
        <taxon>Craniata</taxon>
        <taxon>Vertebrata</taxon>
        <taxon>Euteleostomi</taxon>
        <taxon>Archelosauria</taxon>
        <taxon>Testudinata</taxon>
        <taxon>Testudines</taxon>
        <taxon>Cryptodira</taxon>
        <taxon>Durocryptodira</taxon>
        <taxon>Americhelydia</taxon>
        <taxon>Chelydroidea</taxon>
        <taxon>Chelydridae</taxon>
        <taxon>Chelydra</taxon>
    </lineage>
</organism>
<comment type="caution">
    <text evidence="1">The sequence shown here is derived from an EMBL/GenBank/DDBJ whole genome shotgun (WGS) entry which is preliminary data.</text>
</comment>
<proteinExistence type="predicted"/>
<dbReference type="Gene3D" id="3.90.1720.10">
    <property type="entry name" value="endopeptidase domain like (from Nostoc punctiforme)"/>
    <property type="match status" value="1"/>
</dbReference>
<dbReference type="Proteomes" id="UP000765507">
    <property type="component" value="Unassembled WGS sequence"/>
</dbReference>
<dbReference type="SUPFAM" id="SSF54001">
    <property type="entry name" value="Cysteine proteinases"/>
    <property type="match status" value="1"/>
</dbReference>
<dbReference type="AlphaFoldDB" id="A0A8T1SI60"/>
<dbReference type="InterPro" id="IPR038765">
    <property type="entry name" value="Papain-like_cys_pep_sf"/>
</dbReference>
<gene>
    <name evidence="1" type="ORF">G0U57_008136</name>
</gene>
<protein>
    <submittedName>
        <fullName evidence="1">Epididymal protein-like</fullName>
    </submittedName>
</protein>
<dbReference type="EMBL" id="JAHGAV010000217">
    <property type="protein sequence ID" value="KAG6928410.1"/>
    <property type="molecule type" value="Genomic_DNA"/>
</dbReference>
<dbReference type="OrthoDB" id="9394168at2759"/>